<dbReference type="EMBL" id="JXOJ01000004">
    <property type="protein sequence ID" value="KLK87790.1"/>
    <property type="molecule type" value="Genomic_DNA"/>
</dbReference>
<dbReference type="PATRIC" id="fig|1550566.3.peg.2010"/>
<proteinExistence type="predicted"/>
<keyword evidence="1" id="KW-0812">Transmembrane</keyword>
<dbReference type="STRING" id="1550566.SZ63_09245"/>
<evidence type="ECO:0000256" key="1">
    <source>
        <dbReference type="SAM" id="Phobius"/>
    </source>
</evidence>
<feature type="transmembrane region" description="Helical" evidence="1">
    <location>
        <begin position="36"/>
        <end position="58"/>
    </location>
</feature>
<dbReference type="AlphaFoldDB" id="A0A0H1QY15"/>
<gene>
    <name evidence="2" type="ORF">SZ63_09245</name>
</gene>
<keyword evidence="3" id="KW-1185">Reference proteome</keyword>
<organism evidence="2 3">
    <name type="scientific">Methanoculleus sediminis</name>
    <dbReference type="NCBI Taxonomy" id="1550566"/>
    <lineage>
        <taxon>Archaea</taxon>
        <taxon>Methanobacteriati</taxon>
        <taxon>Methanobacteriota</taxon>
        <taxon>Stenosarchaea group</taxon>
        <taxon>Methanomicrobia</taxon>
        <taxon>Methanomicrobiales</taxon>
        <taxon>Methanomicrobiaceae</taxon>
        <taxon>Methanoculleus</taxon>
    </lineage>
</organism>
<accession>A0A0H1QY15</accession>
<keyword evidence="1" id="KW-0472">Membrane</keyword>
<dbReference type="Proteomes" id="UP000035301">
    <property type="component" value="Unassembled WGS sequence"/>
</dbReference>
<dbReference type="OrthoDB" id="109594at2157"/>
<evidence type="ECO:0000313" key="3">
    <source>
        <dbReference type="Proteomes" id="UP000035301"/>
    </source>
</evidence>
<reference evidence="2 3" key="1">
    <citation type="journal article" date="2015" name="Int. J. Syst. Evol. Microbiol.">
        <title>Methanoculleus sediminis sp. nov., a methanogen from sediments near a submarine mud volcano.</title>
        <authorList>
            <person name="Chen S.C."/>
            <person name="Chen M.F."/>
            <person name="Lai M.C."/>
            <person name="Weng C.Y."/>
            <person name="Wu S.Y."/>
            <person name="Lin S."/>
            <person name="Yang T.F."/>
            <person name="Chen P.C."/>
        </authorList>
    </citation>
    <scope>NUCLEOTIDE SEQUENCE [LARGE SCALE GENOMIC DNA]</scope>
    <source>
        <strain evidence="2 3">S3Fa</strain>
    </source>
</reference>
<keyword evidence="1" id="KW-1133">Transmembrane helix</keyword>
<name>A0A0H1QY15_9EURY</name>
<sequence>MNRVEVNLENGRGHTAVLAPARRTAPRFSERMSRTYAILLILALAGLAGAAGCLSTSFGEVTYSGDAMRVHVENPGEPVENAVLQITIMEVVGLEQHEAFSEARYIDLVTGENEYTIRADLQPGSYKAFLTIFVGSERRASVIRDLEVTA</sequence>
<evidence type="ECO:0000313" key="2">
    <source>
        <dbReference type="EMBL" id="KLK87790.1"/>
    </source>
</evidence>
<protein>
    <submittedName>
        <fullName evidence="2">Uncharacterized protein</fullName>
    </submittedName>
</protein>
<dbReference type="RefSeq" id="WP_048184506.1">
    <property type="nucleotide sequence ID" value="NZ_JXOJ01000004.1"/>
</dbReference>
<comment type="caution">
    <text evidence="2">The sequence shown here is derived from an EMBL/GenBank/DDBJ whole genome shotgun (WGS) entry which is preliminary data.</text>
</comment>